<dbReference type="GO" id="GO:0004760">
    <property type="term" value="F:L-serine-pyruvate transaminase activity"/>
    <property type="evidence" value="ECO:0007669"/>
    <property type="project" value="TreeGrafter"/>
</dbReference>
<sequence length="386" mass="41158">MLDSPADPFAPHTLLTPGPTPLHPRAQQALTRSMRGHMDPEVFAVNAAIQQDLRELYGAGEGTFTALLAGTGSLGMEAGFANLVEPGDEVLVCVNGAFGARMAEMAARYGARVRRVTAPLGQPIDPAQVAANLGGVTLVAMVHGETSTGVLNPLPAVAEVVRGSGALLSVDAVTTAGMEPFSMEAWGIDYVYTGSQKCLSAPPGVAPVAISERALERQATRRTPTPLWYCDFEGLRDYWDRQSYHHTVPVNLHFAFHAALRAALEEGLPQRQARVREMDRAIAAALAPLGFSHYVQDPAARLPTVLALRLPEGFDDAGVRAALREREISVTGGLGATAGLIWRLGLMGEAARPGPYRTLMLALEELLGERGLTDRFEEALGLLVGR</sequence>
<proteinExistence type="inferred from homology"/>
<reference evidence="12 13" key="1">
    <citation type="submission" date="2017-04" db="EMBL/GenBank/DDBJ databases">
        <authorList>
            <person name="Afonso C.L."/>
            <person name="Miller P.J."/>
            <person name="Scott M.A."/>
            <person name="Spackman E."/>
            <person name="Goraichik I."/>
            <person name="Dimitrov K.M."/>
            <person name="Suarez D.L."/>
            <person name="Swayne D.E."/>
        </authorList>
    </citation>
    <scope>NUCLEOTIDE SEQUENCE [LARGE SCALE GENOMIC DNA]</scope>
    <source>
        <strain evidence="12 13">KR-140</strain>
    </source>
</reference>
<feature type="region of interest" description="Disordered" evidence="10">
    <location>
        <begin position="1"/>
        <end position="24"/>
    </location>
</feature>
<name>A0A1W1VGS3_9DEIO</name>
<dbReference type="GO" id="GO:0019265">
    <property type="term" value="P:glycine biosynthetic process, by transamination of glyoxylate"/>
    <property type="evidence" value="ECO:0007669"/>
    <property type="project" value="TreeGrafter"/>
</dbReference>
<organism evidence="12 13">
    <name type="scientific">Deinococcus hopiensis KR-140</name>
    <dbReference type="NCBI Taxonomy" id="695939"/>
    <lineage>
        <taxon>Bacteria</taxon>
        <taxon>Thermotogati</taxon>
        <taxon>Deinococcota</taxon>
        <taxon>Deinococci</taxon>
        <taxon>Deinococcales</taxon>
        <taxon>Deinococcaceae</taxon>
        <taxon>Deinococcus</taxon>
    </lineage>
</organism>
<evidence type="ECO:0000313" key="12">
    <source>
        <dbReference type="EMBL" id="SMB92496.1"/>
    </source>
</evidence>
<feature type="modified residue" description="N6-(pyridoxal phosphate)lysine" evidence="7">
    <location>
        <position position="197"/>
    </location>
</feature>
<dbReference type="RefSeq" id="WP_084049030.1">
    <property type="nucleotide sequence ID" value="NZ_FWWU01000009.1"/>
</dbReference>
<evidence type="ECO:0000313" key="13">
    <source>
        <dbReference type="Proteomes" id="UP000192582"/>
    </source>
</evidence>
<keyword evidence="4" id="KW-0808">Transferase</keyword>
<dbReference type="STRING" id="695939.SAMN00790413_01594"/>
<dbReference type="PIRSF" id="PIRSF000524">
    <property type="entry name" value="SPT"/>
    <property type="match status" value="1"/>
</dbReference>
<evidence type="ECO:0000259" key="11">
    <source>
        <dbReference type="Pfam" id="PF00266"/>
    </source>
</evidence>
<keyword evidence="3" id="KW-0032">Aminotransferase</keyword>
<dbReference type="InterPro" id="IPR015424">
    <property type="entry name" value="PyrdxlP-dep_Trfase"/>
</dbReference>
<dbReference type="Proteomes" id="UP000192582">
    <property type="component" value="Unassembled WGS sequence"/>
</dbReference>
<keyword evidence="12" id="KW-0670">Pyruvate</keyword>
<evidence type="ECO:0000256" key="3">
    <source>
        <dbReference type="ARBA" id="ARBA00022576"/>
    </source>
</evidence>
<feature type="domain" description="Aminotransferase class V" evidence="11">
    <location>
        <begin position="34"/>
        <end position="336"/>
    </location>
</feature>
<dbReference type="InterPro" id="IPR000192">
    <property type="entry name" value="Aminotrans_V_dom"/>
</dbReference>
<dbReference type="Pfam" id="PF00266">
    <property type="entry name" value="Aminotran_5"/>
    <property type="match status" value="1"/>
</dbReference>
<evidence type="ECO:0000256" key="4">
    <source>
        <dbReference type="ARBA" id="ARBA00022679"/>
    </source>
</evidence>
<gene>
    <name evidence="12" type="ORF">SAMN00790413_01594</name>
</gene>
<dbReference type="AlphaFoldDB" id="A0A1W1VGS3"/>
<dbReference type="EMBL" id="FWWU01000009">
    <property type="protein sequence ID" value="SMB92496.1"/>
    <property type="molecule type" value="Genomic_DNA"/>
</dbReference>
<accession>A0A1W1VGS3</accession>
<evidence type="ECO:0000256" key="8">
    <source>
        <dbReference type="RuleBase" id="RU004075"/>
    </source>
</evidence>
<protein>
    <submittedName>
        <fullName evidence="12">Alanine-glyoxylate transaminase / serine-glyoxylate transaminase / serine-pyruvate transaminase</fullName>
    </submittedName>
</protein>
<dbReference type="InterPro" id="IPR015421">
    <property type="entry name" value="PyrdxlP-dep_Trfase_major"/>
</dbReference>
<evidence type="ECO:0000256" key="6">
    <source>
        <dbReference type="PIRSR" id="PIRSR000524-1"/>
    </source>
</evidence>
<dbReference type="GO" id="GO:0008453">
    <property type="term" value="F:alanine-glyoxylate transaminase activity"/>
    <property type="evidence" value="ECO:0007669"/>
    <property type="project" value="TreeGrafter"/>
</dbReference>
<dbReference type="Gene3D" id="3.90.1150.10">
    <property type="entry name" value="Aspartate Aminotransferase, domain 1"/>
    <property type="match status" value="1"/>
</dbReference>
<dbReference type="InterPro" id="IPR015422">
    <property type="entry name" value="PyrdxlP-dep_Trfase_small"/>
</dbReference>
<evidence type="ECO:0000256" key="7">
    <source>
        <dbReference type="PIRSR" id="PIRSR000524-50"/>
    </source>
</evidence>
<dbReference type="PANTHER" id="PTHR21152">
    <property type="entry name" value="AMINOTRANSFERASE CLASS V"/>
    <property type="match status" value="1"/>
</dbReference>
<dbReference type="InterPro" id="IPR024169">
    <property type="entry name" value="SP_NH2Trfase/AEP_transaminase"/>
</dbReference>
<feature type="binding site" evidence="6">
    <location>
        <position position="343"/>
    </location>
    <ligand>
        <name>substrate</name>
    </ligand>
</feature>
<keyword evidence="5 7" id="KW-0663">Pyridoxal phosphate</keyword>
<dbReference type="PANTHER" id="PTHR21152:SF40">
    <property type="entry name" value="ALANINE--GLYOXYLATE AMINOTRANSFERASE"/>
    <property type="match status" value="1"/>
</dbReference>
<comment type="similarity">
    <text evidence="2 8">Belongs to the class-V pyridoxal-phosphate-dependent aminotransferase family.</text>
</comment>
<dbReference type="FunFam" id="3.40.640.10:FF:000027">
    <property type="entry name" value="Serine--pyruvate aminotransferase, mitochondrial"/>
    <property type="match status" value="1"/>
</dbReference>
<dbReference type="Gene3D" id="3.40.640.10">
    <property type="entry name" value="Type I PLP-dependent aspartate aminotransferase-like (Major domain)"/>
    <property type="match status" value="1"/>
</dbReference>
<comment type="cofactor">
    <cofactor evidence="1 7 9">
        <name>pyridoxal 5'-phosphate</name>
        <dbReference type="ChEBI" id="CHEBI:597326"/>
    </cofactor>
</comment>
<dbReference type="SUPFAM" id="SSF53383">
    <property type="entry name" value="PLP-dependent transferases"/>
    <property type="match status" value="1"/>
</dbReference>
<dbReference type="OrthoDB" id="389074at2"/>
<dbReference type="InterPro" id="IPR020578">
    <property type="entry name" value="Aminotrans_V_PyrdxlP_BS"/>
</dbReference>
<evidence type="ECO:0000256" key="2">
    <source>
        <dbReference type="ARBA" id="ARBA00009236"/>
    </source>
</evidence>
<keyword evidence="13" id="KW-1185">Reference proteome</keyword>
<dbReference type="CDD" id="cd06451">
    <property type="entry name" value="AGAT_like"/>
    <property type="match status" value="1"/>
</dbReference>
<evidence type="ECO:0000256" key="10">
    <source>
        <dbReference type="SAM" id="MobiDB-lite"/>
    </source>
</evidence>
<evidence type="ECO:0000256" key="1">
    <source>
        <dbReference type="ARBA" id="ARBA00001933"/>
    </source>
</evidence>
<evidence type="ECO:0000256" key="9">
    <source>
        <dbReference type="RuleBase" id="RU004504"/>
    </source>
</evidence>
<evidence type="ECO:0000256" key="5">
    <source>
        <dbReference type="ARBA" id="ARBA00022898"/>
    </source>
</evidence>
<dbReference type="PROSITE" id="PS00595">
    <property type="entry name" value="AA_TRANSFER_CLASS_5"/>
    <property type="match status" value="1"/>
</dbReference>